<feature type="domain" description="Flagellar hook-associated protein FlgK helical" evidence="10">
    <location>
        <begin position="91"/>
        <end position="321"/>
    </location>
</feature>
<evidence type="ECO:0000256" key="5">
    <source>
        <dbReference type="ARBA" id="ARBA00022525"/>
    </source>
</evidence>
<dbReference type="Pfam" id="PF22638">
    <property type="entry name" value="FlgK_D1"/>
    <property type="match status" value="1"/>
</dbReference>
<organism evidence="11 12">
    <name type="scientific">Iodobacter arcticus</name>
    <dbReference type="NCBI Taxonomy" id="590593"/>
    <lineage>
        <taxon>Bacteria</taxon>
        <taxon>Pseudomonadati</taxon>
        <taxon>Pseudomonadota</taxon>
        <taxon>Betaproteobacteria</taxon>
        <taxon>Neisseriales</taxon>
        <taxon>Chitinibacteraceae</taxon>
        <taxon>Iodobacter</taxon>
    </lineage>
</organism>
<evidence type="ECO:0000259" key="9">
    <source>
        <dbReference type="Pfam" id="PF06429"/>
    </source>
</evidence>
<keyword evidence="8" id="KW-0732">Signal</keyword>
<evidence type="ECO:0000256" key="1">
    <source>
        <dbReference type="ARBA" id="ARBA00004365"/>
    </source>
</evidence>
<evidence type="ECO:0000256" key="3">
    <source>
        <dbReference type="ARBA" id="ARBA00009677"/>
    </source>
</evidence>
<keyword evidence="11" id="KW-0969">Cilium</keyword>
<dbReference type="Proteomes" id="UP001596473">
    <property type="component" value="Unassembled WGS sequence"/>
</dbReference>
<dbReference type="SUPFAM" id="SSF64518">
    <property type="entry name" value="Phase 1 flagellin"/>
    <property type="match status" value="1"/>
</dbReference>
<dbReference type="Pfam" id="PF06429">
    <property type="entry name" value="Flg_bbr_C"/>
    <property type="match status" value="1"/>
</dbReference>
<dbReference type="InterPro" id="IPR010930">
    <property type="entry name" value="Flg_bb/hook_C_dom"/>
</dbReference>
<keyword evidence="5 7" id="KW-0964">Secreted</keyword>
<evidence type="ECO:0000259" key="10">
    <source>
        <dbReference type="Pfam" id="PF22638"/>
    </source>
</evidence>
<reference evidence="12" key="1">
    <citation type="journal article" date="2019" name="Int. J. Syst. Evol. Microbiol.">
        <title>The Global Catalogue of Microorganisms (GCM) 10K type strain sequencing project: providing services to taxonomists for standard genome sequencing and annotation.</title>
        <authorList>
            <consortium name="The Broad Institute Genomics Platform"/>
            <consortium name="The Broad Institute Genome Sequencing Center for Infectious Disease"/>
            <person name="Wu L."/>
            <person name="Ma J."/>
        </authorList>
    </citation>
    <scope>NUCLEOTIDE SEQUENCE [LARGE SCALE GENOMIC DNA]</scope>
    <source>
        <strain evidence="12">CCUG 62945</strain>
    </source>
</reference>
<feature type="signal peptide" evidence="8">
    <location>
        <begin position="1"/>
        <end position="16"/>
    </location>
</feature>
<evidence type="ECO:0000313" key="12">
    <source>
        <dbReference type="Proteomes" id="UP001596473"/>
    </source>
</evidence>
<name>A0ABW2QUF3_9NEIS</name>
<dbReference type="NCBIfam" id="TIGR02492">
    <property type="entry name" value="flgK_ends"/>
    <property type="match status" value="1"/>
</dbReference>
<evidence type="ECO:0000256" key="2">
    <source>
        <dbReference type="ARBA" id="ARBA00004613"/>
    </source>
</evidence>
<accession>A0ABW2QUF3</accession>
<gene>
    <name evidence="7 11" type="primary">flgK</name>
    <name evidence="11" type="ORF">ACFQNF_04445</name>
</gene>
<dbReference type="PANTHER" id="PTHR30033">
    <property type="entry name" value="FLAGELLAR HOOK-ASSOCIATED PROTEIN 1"/>
    <property type="match status" value="1"/>
</dbReference>
<keyword evidence="11" id="KW-0966">Cell projection</keyword>
<feature type="domain" description="Flagellar basal-body/hook protein C-terminal" evidence="9">
    <location>
        <begin position="418"/>
        <end position="455"/>
    </location>
</feature>
<dbReference type="RefSeq" id="WP_380186408.1">
    <property type="nucleotide sequence ID" value="NZ_JBHTBQ010000006.1"/>
</dbReference>
<evidence type="ECO:0000256" key="6">
    <source>
        <dbReference type="ARBA" id="ARBA00023143"/>
    </source>
</evidence>
<sequence>MRMMQNALAGALAAQAALNAASQNISNVMTPGYSRQGVVLSAIAPSVGDPHSAGSGVDIQSIRRFNDQYRSLQMWQASANMGESAAKQGYLTQLEQVMSASGSSISGGLDKFYAALGAASVEPSSLALRQGVITEAGAMAQRFNNLNRVLSAQHASINEQRTALVTQVNSLGGSIARLNKEIVAATATGVNPSGLLDERDRKIDQLSGLVDVRVVNQNDGAISVTLRAGQPLVVGDSSSVMSTEAQLDGSQLIKLSFAQEKFTLNGGSIGSQLGGLNEYEKNSLRPMEDAIRTLASEVAGRINGQRAAGFDLTGQPGKALFVFDAQNPEAMLKLRPGIVAEDLAFASDASKPGGSGNLQKLIDIQSQALTVPGLGTVTLSDAYAQLLGRLASESQQNQSSLATGKVVRNQAEQDWKGTSGVNRDEEAMNIVEYQKMYQANMKVIAIANQLFDSTLAAFG</sequence>
<evidence type="ECO:0000256" key="4">
    <source>
        <dbReference type="ARBA" id="ARBA00016244"/>
    </source>
</evidence>
<keyword evidence="12" id="KW-1185">Reference proteome</keyword>
<evidence type="ECO:0000256" key="7">
    <source>
        <dbReference type="RuleBase" id="RU362065"/>
    </source>
</evidence>
<comment type="similarity">
    <text evidence="3 7">Belongs to the flagella basal body rod proteins family.</text>
</comment>
<keyword evidence="6 7" id="KW-0975">Bacterial flagellum</keyword>
<dbReference type="EMBL" id="JBHTBQ010000006">
    <property type="protein sequence ID" value="MFC7419119.1"/>
    <property type="molecule type" value="Genomic_DNA"/>
</dbReference>
<dbReference type="PRINTS" id="PR01005">
    <property type="entry name" value="FLGHOOKAP1"/>
</dbReference>
<evidence type="ECO:0000313" key="11">
    <source>
        <dbReference type="EMBL" id="MFC7419119.1"/>
    </source>
</evidence>
<proteinExistence type="inferred from homology"/>
<comment type="caution">
    <text evidence="11">The sequence shown here is derived from an EMBL/GenBank/DDBJ whole genome shotgun (WGS) entry which is preliminary data.</text>
</comment>
<dbReference type="PANTHER" id="PTHR30033:SF1">
    <property type="entry name" value="FLAGELLAR HOOK-ASSOCIATED PROTEIN 1"/>
    <property type="match status" value="1"/>
</dbReference>
<evidence type="ECO:0000256" key="8">
    <source>
        <dbReference type="SAM" id="SignalP"/>
    </source>
</evidence>
<dbReference type="InterPro" id="IPR053927">
    <property type="entry name" value="FlgK_helical"/>
</dbReference>
<keyword evidence="11" id="KW-0282">Flagellum</keyword>
<comment type="subcellular location">
    <subcellularLocation>
        <location evidence="1 7">Bacterial flagellum</location>
    </subcellularLocation>
    <subcellularLocation>
        <location evidence="2 7">Secreted</location>
    </subcellularLocation>
</comment>
<dbReference type="InterPro" id="IPR002371">
    <property type="entry name" value="FlgK"/>
</dbReference>
<feature type="chain" id="PRO_5047501537" description="Flagellar hook-associated protein 1" evidence="8">
    <location>
        <begin position="17"/>
        <end position="459"/>
    </location>
</feature>
<protein>
    <recommendedName>
        <fullName evidence="4 7">Flagellar hook-associated protein 1</fullName>
        <shortName evidence="7">HAP1</shortName>
    </recommendedName>
</protein>